<dbReference type="PANTHER" id="PTHR10851:SF0">
    <property type="entry name" value="PYRIDOXINE-5'-PHOSPHATE OXIDASE"/>
    <property type="match status" value="1"/>
</dbReference>
<accession>A0A3E0WBQ0</accession>
<dbReference type="OrthoDB" id="9780392at2"/>
<dbReference type="InterPro" id="IPR011576">
    <property type="entry name" value="Pyridox_Oxase_N"/>
</dbReference>
<dbReference type="GO" id="GO:0008615">
    <property type="term" value="P:pyridoxine biosynthetic process"/>
    <property type="evidence" value="ECO:0007669"/>
    <property type="project" value="InterPro"/>
</dbReference>
<evidence type="ECO:0000256" key="1">
    <source>
        <dbReference type="ARBA" id="ARBA00001917"/>
    </source>
</evidence>
<feature type="region of interest" description="Disordered" evidence="5">
    <location>
        <begin position="181"/>
        <end position="206"/>
    </location>
</feature>
<name>A0A3E0WBQ0_9MICO</name>
<evidence type="ECO:0000313" key="7">
    <source>
        <dbReference type="EMBL" id="RFA28031.1"/>
    </source>
</evidence>
<evidence type="ECO:0000256" key="2">
    <source>
        <dbReference type="ARBA" id="ARBA00022630"/>
    </source>
</evidence>
<dbReference type="Gene3D" id="2.30.110.10">
    <property type="entry name" value="Electron Transport, Fmn-binding Protein, Chain A"/>
    <property type="match status" value="1"/>
</dbReference>
<gene>
    <name evidence="7" type="ORF">B7R25_04765</name>
</gene>
<dbReference type="Pfam" id="PF01243">
    <property type="entry name" value="PNPOx_N"/>
    <property type="match status" value="1"/>
</dbReference>
<protein>
    <recommendedName>
        <fullName evidence="6">Pyridoxamine 5'-phosphate oxidase N-terminal domain-containing protein</fullName>
    </recommendedName>
</protein>
<sequence length="206" mass="22605">MASGNPLGASTIPVGLSSAPFLSELREWLPTNDEFVRPLVALATLGEDGYPDVRHVLLSEFSEEGFFFHTDSRSRKVAELARAPRASFTIAWPEFGRQLSVTGDTEMLTSDAAAHVFAKRSPYLQVLAHLNDSAFAQQALDDRLSHWAAFTAAHATGTLSPPETWAGILLRPRRVTLWHGRPDTASRRTEHTREADGTWSTAILPG</sequence>
<dbReference type="InterPro" id="IPR000659">
    <property type="entry name" value="Pyridox_Oxase"/>
</dbReference>
<organism evidence="7 8">
    <name type="scientific">Subtercola boreus</name>
    <dbReference type="NCBI Taxonomy" id="120213"/>
    <lineage>
        <taxon>Bacteria</taxon>
        <taxon>Bacillati</taxon>
        <taxon>Actinomycetota</taxon>
        <taxon>Actinomycetes</taxon>
        <taxon>Micrococcales</taxon>
        <taxon>Microbacteriaceae</taxon>
        <taxon>Subtercola</taxon>
    </lineage>
</organism>
<evidence type="ECO:0000256" key="5">
    <source>
        <dbReference type="SAM" id="MobiDB-lite"/>
    </source>
</evidence>
<feature type="domain" description="Pyridoxamine 5'-phosphate oxidase N-terminal" evidence="6">
    <location>
        <begin position="37"/>
        <end position="125"/>
    </location>
</feature>
<dbReference type="GO" id="GO:0010181">
    <property type="term" value="F:FMN binding"/>
    <property type="evidence" value="ECO:0007669"/>
    <property type="project" value="InterPro"/>
</dbReference>
<dbReference type="GO" id="GO:0004733">
    <property type="term" value="F:pyridoxamine phosphate oxidase activity"/>
    <property type="evidence" value="ECO:0007669"/>
    <property type="project" value="InterPro"/>
</dbReference>
<dbReference type="EMBL" id="NBXE01000017">
    <property type="protein sequence ID" value="RFA28031.1"/>
    <property type="molecule type" value="Genomic_DNA"/>
</dbReference>
<dbReference type="Proteomes" id="UP000257080">
    <property type="component" value="Unassembled WGS sequence"/>
</dbReference>
<comment type="caution">
    <text evidence="7">The sequence shown here is derived from an EMBL/GenBank/DDBJ whole genome shotgun (WGS) entry which is preliminary data.</text>
</comment>
<keyword evidence="3" id="KW-0288">FMN</keyword>
<keyword evidence="4" id="KW-0560">Oxidoreductase</keyword>
<evidence type="ECO:0000256" key="3">
    <source>
        <dbReference type="ARBA" id="ARBA00022643"/>
    </source>
</evidence>
<dbReference type="SUPFAM" id="SSF50475">
    <property type="entry name" value="FMN-binding split barrel"/>
    <property type="match status" value="1"/>
</dbReference>
<dbReference type="AlphaFoldDB" id="A0A3E0WBQ0"/>
<keyword evidence="2" id="KW-0285">Flavoprotein</keyword>
<dbReference type="PANTHER" id="PTHR10851">
    <property type="entry name" value="PYRIDOXINE-5-PHOSPHATE OXIDASE"/>
    <property type="match status" value="1"/>
</dbReference>
<evidence type="ECO:0000256" key="4">
    <source>
        <dbReference type="ARBA" id="ARBA00023002"/>
    </source>
</evidence>
<reference evidence="7 8" key="1">
    <citation type="submission" date="2017-04" db="EMBL/GenBank/DDBJ databases">
        <title>Comparative genome analysis of Subtercola boreus.</title>
        <authorList>
            <person name="Cho Y.-J."/>
            <person name="Cho A."/>
            <person name="Kim O.-S."/>
            <person name="Lee J.-I."/>
        </authorList>
    </citation>
    <scope>NUCLEOTIDE SEQUENCE [LARGE SCALE GENOMIC DNA]</scope>
    <source>
        <strain evidence="7 8">P28004</strain>
    </source>
</reference>
<proteinExistence type="predicted"/>
<feature type="compositionally biased region" description="Basic and acidic residues" evidence="5">
    <location>
        <begin position="181"/>
        <end position="196"/>
    </location>
</feature>
<dbReference type="InterPro" id="IPR012349">
    <property type="entry name" value="Split_barrel_FMN-bd"/>
</dbReference>
<evidence type="ECO:0000313" key="8">
    <source>
        <dbReference type="Proteomes" id="UP000257080"/>
    </source>
</evidence>
<evidence type="ECO:0000259" key="6">
    <source>
        <dbReference type="Pfam" id="PF01243"/>
    </source>
</evidence>
<dbReference type="RefSeq" id="WP_116417828.1">
    <property type="nucleotide sequence ID" value="NZ_NBXC01000012.1"/>
</dbReference>
<comment type="cofactor">
    <cofactor evidence="1">
        <name>FMN</name>
        <dbReference type="ChEBI" id="CHEBI:58210"/>
    </cofactor>
</comment>